<evidence type="ECO:0000313" key="5">
    <source>
        <dbReference type="Proteomes" id="UP000230423"/>
    </source>
</evidence>
<dbReference type="Gene3D" id="2.30.30.40">
    <property type="entry name" value="SH3 Domains"/>
    <property type="match status" value="1"/>
</dbReference>
<evidence type="ECO:0000259" key="3">
    <source>
        <dbReference type="PROSITE" id="PS50002"/>
    </source>
</evidence>
<keyword evidence="1 2" id="KW-0728">SH3 domain</keyword>
<dbReference type="SMART" id="SM00326">
    <property type="entry name" value="SH3"/>
    <property type="match status" value="1"/>
</dbReference>
<evidence type="ECO:0000313" key="4">
    <source>
        <dbReference type="EMBL" id="PIO72201.1"/>
    </source>
</evidence>
<organism evidence="4 5">
    <name type="scientific">Teladorsagia circumcincta</name>
    <name type="common">Brown stomach worm</name>
    <name type="synonym">Ostertagia circumcincta</name>
    <dbReference type="NCBI Taxonomy" id="45464"/>
    <lineage>
        <taxon>Eukaryota</taxon>
        <taxon>Metazoa</taxon>
        <taxon>Ecdysozoa</taxon>
        <taxon>Nematoda</taxon>
        <taxon>Chromadorea</taxon>
        <taxon>Rhabditida</taxon>
        <taxon>Rhabditina</taxon>
        <taxon>Rhabditomorpha</taxon>
        <taxon>Strongyloidea</taxon>
        <taxon>Trichostrongylidae</taxon>
        <taxon>Teladorsagia</taxon>
    </lineage>
</organism>
<dbReference type="PROSITE" id="PS50002">
    <property type="entry name" value="SH3"/>
    <property type="match status" value="1"/>
</dbReference>
<dbReference type="Proteomes" id="UP000230423">
    <property type="component" value="Unassembled WGS sequence"/>
</dbReference>
<name>A0A2G9UPJ9_TELCI</name>
<dbReference type="OrthoDB" id="9991832at2759"/>
<dbReference type="PANTHER" id="PTHR22834:SF20">
    <property type="entry name" value="SH3 DOMAIN-CONTAINING PROTEIN"/>
    <property type="match status" value="1"/>
</dbReference>
<dbReference type="PANTHER" id="PTHR22834">
    <property type="entry name" value="NUCLEAR FUSION PROTEIN FUS2"/>
    <property type="match status" value="1"/>
</dbReference>
<dbReference type="AlphaFoldDB" id="A0A2G9UPJ9"/>
<gene>
    <name evidence="4" type="ORF">TELCIR_05881</name>
</gene>
<dbReference type="Pfam" id="PF07653">
    <property type="entry name" value="SH3_2"/>
    <property type="match status" value="1"/>
</dbReference>
<feature type="domain" description="SH3" evidence="3">
    <location>
        <begin position="218"/>
        <end position="280"/>
    </location>
</feature>
<dbReference type="EMBL" id="KZ345741">
    <property type="protein sequence ID" value="PIO72201.1"/>
    <property type="molecule type" value="Genomic_DNA"/>
</dbReference>
<evidence type="ECO:0000256" key="1">
    <source>
        <dbReference type="ARBA" id="ARBA00022443"/>
    </source>
</evidence>
<dbReference type="InterPro" id="IPR036028">
    <property type="entry name" value="SH3-like_dom_sf"/>
</dbReference>
<accession>A0A2G9UPJ9</accession>
<keyword evidence="5" id="KW-1185">Reference proteome</keyword>
<dbReference type="InterPro" id="IPR051492">
    <property type="entry name" value="Dynamin-Rho_GEF"/>
</dbReference>
<evidence type="ECO:0000256" key="2">
    <source>
        <dbReference type="PROSITE-ProRule" id="PRU00192"/>
    </source>
</evidence>
<proteinExistence type="predicted"/>
<dbReference type="GO" id="GO:0005737">
    <property type="term" value="C:cytoplasm"/>
    <property type="evidence" value="ECO:0007669"/>
    <property type="project" value="TreeGrafter"/>
</dbReference>
<reference evidence="4 5" key="1">
    <citation type="submission" date="2015-09" db="EMBL/GenBank/DDBJ databases">
        <title>Draft genome of the parasitic nematode Teladorsagia circumcincta isolate WARC Sus (inbred).</title>
        <authorList>
            <person name="Mitreva M."/>
        </authorList>
    </citation>
    <scope>NUCLEOTIDE SEQUENCE [LARGE SCALE GENOMIC DNA]</scope>
    <source>
        <strain evidence="4 5">S</strain>
    </source>
</reference>
<dbReference type="InterPro" id="IPR001452">
    <property type="entry name" value="SH3_domain"/>
</dbReference>
<sequence>MSEWPTSVEALELNKASGKMLIVQPGDAVLAVRKDPCNMWLCYNGYYNALLPSTILTPWYGPAGSGGIDLGHRSESPQPIIPTRPAFDSVAAPASSLPVLTPQPAPGSVAAMSSSQPTKPSFAVGAAAPPSFTSPLYSTPPQYDVVPGSNTSSSSQAGSAMYALPPQYDVVPGSTATPSTTQIAPSHVYPVLYEEPPAEDLTTIPAYDVPPVENGRLPSIGKMTAVFDFKPVGPNQLEIVAGERLDLIQAHDDGGNPEWIWVQRPNGEHGFVPAAYCKAV</sequence>
<protein>
    <submittedName>
        <fullName evidence="4">Variant SH3 domain protein</fullName>
    </submittedName>
</protein>
<dbReference type="GO" id="GO:0005085">
    <property type="term" value="F:guanyl-nucleotide exchange factor activity"/>
    <property type="evidence" value="ECO:0007669"/>
    <property type="project" value="TreeGrafter"/>
</dbReference>
<dbReference type="SUPFAM" id="SSF50044">
    <property type="entry name" value="SH3-domain"/>
    <property type="match status" value="1"/>
</dbReference>